<reference evidence="1 2" key="1">
    <citation type="submission" date="2019-12" db="EMBL/GenBank/DDBJ databases">
        <title>Paenibacillus sp. nov. sp. isolated from soil.</title>
        <authorList>
            <person name="Kim J."/>
            <person name="Jeong S.E."/>
            <person name="Jung H.S."/>
            <person name="Jeon C.O."/>
        </authorList>
    </citation>
    <scope>NUCLEOTIDE SEQUENCE [LARGE SCALE GENOMIC DNA]</scope>
    <source>
        <strain evidence="1 2">5J-6</strain>
    </source>
</reference>
<gene>
    <name evidence="1" type="ORF">GQF01_18320</name>
</gene>
<protein>
    <submittedName>
        <fullName evidence="1">Exopolyphosphatase</fullName>
    </submittedName>
</protein>
<evidence type="ECO:0000313" key="1">
    <source>
        <dbReference type="EMBL" id="MZQ84074.1"/>
    </source>
</evidence>
<dbReference type="EMBL" id="WTUZ01000020">
    <property type="protein sequence ID" value="MZQ84074.1"/>
    <property type="molecule type" value="Genomic_DNA"/>
</dbReference>
<dbReference type="AlphaFoldDB" id="A0A6L8V1L2"/>
<dbReference type="Proteomes" id="UP000481087">
    <property type="component" value="Unassembled WGS sequence"/>
</dbReference>
<name>A0A6L8V1L2_9BACL</name>
<proteinExistence type="predicted"/>
<dbReference type="RefSeq" id="WP_161408174.1">
    <property type="nucleotide sequence ID" value="NZ_WTUZ01000020.1"/>
</dbReference>
<comment type="caution">
    <text evidence="1">The sequence shown here is derived from an EMBL/GenBank/DDBJ whole genome shotgun (WGS) entry which is preliminary data.</text>
</comment>
<keyword evidence="2" id="KW-1185">Reference proteome</keyword>
<evidence type="ECO:0000313" key="2">
    <source>
        <dbReference type="Proteomes" id="UP000481087"/>
    </source>
</evidence>
<organism evidence="1 2">
    <name type="scientific">Paenibacillus silvestris</name>
    <dbReference type="NCBI Taxonomy" id="2606219"/>
    <lineage>
        <taxon>Bacteria</taxon>
        <taxon>Bacillati</taxon>
        <taxon>Bacillota</taxon>
        <taxon>Bacilli</taxon>
        <taxon>Bacillales</taxon>
        <taxon>Paenibacillaceae</taxon>
        <taxon>Paenibacillus</taxon>
    </lineage>
</organism>
<accession>A0A6L8V1L2</accession>
<sequence length="276" mass="30929">MNSDKLILDLGSHSAKVFKKSEIGIEQVDVLTWELLESEVNLPSIEDQLKSLLSTQGSYVEGAPPSNVEAFGTEAMRQSPRLSGHMEEICRNLRIAYRTISQKEEAELLRRAISESDIPSYLDVINVGSSRIQIITKECEAPYLIPFGISDLNQEFQLLGEPHQRQITTCIKWLSSRLPASLGQFAYTGGEKSYLRHFQIELEQDIYCSRSDFTKLARQLALLELSALENNSPFDPKWMRGAIASNCVVLAGLIKSGTSKFMPSDLNITHGFMNQL</sequence>